<accession>A0ABY7JJK0</accession>
<dbReference type="RefSeq" id="WP_269263911.1">
    <property type="nucleotide sequence ID" value="NZ_CP098248.1"/>
</dbReference>
<gene>
    <name evidence="2" type="ORF">NB645_06190</name>
</gene>
<evidence type="ECO:0000313" key="2">
    <source>
        <dbReference type="EMBL" id="WAV96434.1"/>
    </source>
</evidence>
<feature type="region of interest" description="Disordered" evidence="1">
    <location>
        <begin position="1"/>
        <end position="27"/>
    </location>
</feature>
<name>A0ABY7JJK0_9BURK</name>
<feature type="compositionally biased region" description="Basic and acidic residues" evidence="1">
    <location>
        <begin position="18"/>
        <end position="27"/>
    </location>
</feature>
<dbReference type="EMBL" id="CP098248">
    <property type="protein sequence ID" value="WAV96434.1"/>
    <property type="molecule type" value="Genomic_DNA"/>
</dbReference>
<proteinExistence type="predicted"/>
<sequence length="94" mass="10768">MSRSPASEKCFPARKKRNESAFDGERTARRKTDIRLASVHFKLSEKHECCPDLTKTWFLPDCREGITGLLVGLRQVAGEYPLERKMVLGEIARF</sequence>
<evidence type="ECO:0000313" key="3">
    <source>
        <dbReference type="Proteomes" id="UP001164794"/>
    </source>
</evidence>
<protein>
    <submittedName>
        <fullName evidence="2">Uncharacterized protein</fullName>
    </submittedName>
</protein>
<dbReference type="Proteomes" id="UP001164794">
    <property type="component" value="Chromosome"/>
</dbReference>
<organism evidence="2 3">
    <name type="scientific">Oxalobacter aliiformigenes</name>
    <dbReference type="NCBI Taxonomy" id="2946593"/>
    <lineage>
        <taxon>Bacteria</taxon>
        <taxon>Pseudomonadati</taxon>
        <taxon>Pseudomonadota</taxon>
        <taxon>Betaproteobacteria</taxon>
        <taxon>Burkholderiales</taxon>
        <taxon>Oxalobacteraceae</taxon>
        <taxon>Oxalobacter</taxon>
    </lineage>
</organism>
<evidence type="ECO:0000256" key="1">
    <source>
        <dbReference type="SAM" id="MobiDB-lite"/>
    </source>
</evidence>
<keyword evidence="3" id="KW-1185">Reference proteome</keyword>
<reference evidence="2" key="1">
    <citation type="journal article" date="2022" name="Front. Microbiol.">
        <title>New perspectives on an old grouping: The genomic and phenotypic variability of Oxalobacter formigenes and the implications for calcium oxalate stone prevention.</title>
        <authorList>
            <person name="Chmiel J.A."/>
            <person name="Carr C."/>
            <person name="Stuivenberg G.A."/>
            <person name="Venema R."/>
            <person name="Chanyi R.M."/>
            <person name="Al K.F."/>
            <person name="Giguere D."/>
            <person name="Say H."/>
            <person name="Akouris P.P."/>
            <person name="Dominguez Romero S.A."/>
            <person name="Kwong A."/>
            <person name="Tai V."/>
            <person name="Koval S.F."/>
            <person name="Razvi H."/>
            <person name="Bjazevic J."/>
            <person name="Burton J.P."/>
        </authorList>
    </citation>
    <scope>NUCLEOTIDE SEQUENCE</scope>
    <source>
        <strain evidence="2">HOxNP-1</strain>
    </source>
</reference>